<organism evidence="3 4">
    <name type="scientific">Paenibacillus eucommiae</name>
    <dbReference type="NCBI Taxonomy" id="1355755"/>
    <lineage>
        <taxon>Bacteria</taxon>
        <taxon>Bacillati</taxon>
        <taxon>Bacillota</taxon>
        <taxon>Bacilli</taxon>
        <taxon>Bacillales</taxon>
        <taxon>Paenibacillaceae</taxon>
        <taxon>Paenibacillus</taxon>
    </lineage>
</organism>
<dbReference type="InterPro" id="IPR050249">
    <property type="entry name" value="Pseudomonas-type_ThrB"/>
</dbReference>
<comment type="similarity">
    <text evidence="1">Belongs to the pseudomonas-type ThrB family.</text>
</comment>
<comment type="caution">
    <text evidence="3">The sequence shown here is derived from an EMBL/GenBank/DDBJ whole genome shotgun (WGS) entry which is preliminary data.</text>
</comment>
<dbReference type="Proteomes" id="UP001519287">
    <property type="component" value="Unassembled WGS sequence"/>
</dbReference>
<reference evidence="3 4" key="1">
    <citation type="submission" date="2021-03" db="EMBL/GenBank/DDBJ databases">
        <title>Genomic Encyclopedia of Type Strains, Phase IV (KMG-IV): sequencing the most valuable type-strain genomes for metagenomic binning, comparative biology and taxonomic classification.</title>
        <authorList>
            <person name="Goeker M."/>
        </authorList>
    </citation>
    <scope>NUCLEOTIDE SEQUENCE [LARGE SCALE GENOMIC DNA]</scope>
    <source>
        <strain evidence="3 4">DSM 26048</strain>
    </source>
</reference>
<dbReference type="Pfam" id="PF01636">
    <property type="entry name" value="APH"/>
    <property type="match status" value="1"/>
</dbReference>
<dbReference type="Gene3D" id="3.90.1200.10">
    <property type="match status" value="1"/>
</dbReference>
<keyword evidence="3" id="KW-0418">Kinase</keyword>
<dbReference type="PANTHER" id="PTHR21064">
    <property type="entry name" value="AMINOGLYCOSIDE PHOSPHOTRANSFERASE DOMAIN-CONTAINING PROTEIN-RELATED"/>
    <property type="match status" value="1"/>
</dbReference>
<evidence type="ECO:0000313" key="3">
    <source>
        <dbReference type="EMBL" id="MBP1989741.1"/>
    </source>
</evidence>
<dbReference type="RefSeq" id="WP_209970549.1">
    <property type="nucleotide sequence ID" value="NZ_JAGGLB010000003.1"/>
</dbReference>
<evidence type="ECO:0000313" key="4">
    <source>
        <dbReference type="Proteomes" id="UP001519287"/>
    </source>
</evidence>
<proteinExistence type="inferred from homology"/>
<evidence type="ECO:0000256" key="1">
    <source>
        <dbReference type="ARBA" id="ARBA00038240"/>
    </source>
</evidence>
<gene>
    <name evidence="3" type="ORF">J2Z66_001339</name>
</gene>
<sequence>MSIQNIDFIQNEIISDIEGKFGWKVYGLKPSALGYGNLKWIMETDYKPIFVKQYCKIRNRRGLEGVRQALKYQDLMQRDQLPCQPVYSFNGEYVLTTGSGEEYMISGVSEGKLVEAGQINSHQMNSLGEATGRMHMWMRTFMPRLKHLQWELPSKTLMFEKLESNFRETKELGNDRYLEAIEKQIIILEQLDMEIFNACTKGWAHWDMHVDNILFHEDRLADILDFDRLHFVYPDFDISRALLSGALSSGSILNTETTKAYIEGYRNHAALTIDQLMLSIKLTWYKEFKWVHEQFSQDKAMSRFIEEMIWIGKEWNNLEEIFKSL</sequence>
<dbReference type="GO" id="GO:0004413">
    <property type="term" value="F:homoserine kinase activity"/>
    <property type="evidence" value="ECO:0007669"/>
    <property type="project" value="UniProtKB-EC"/>
</dbReference>
<evidence type="ECO:0000259" key="2">
    <source>
        <dbReference type="Pfam" id="PF01636"/>
    </source>
</evidence>
<dbReference type="InterPro" id="IPR002575">
    <property type="entry name" value="Aminoglycoside_PTrfase"/>
</dbReference>
<protein>
    <submittedName>
        <fullName evidence="3">Homoserine kinase type II</fullName>
        <ecNumber evidence="3">2.7.1.39</ecNumber>
    </submittedName>
</protein>
<dbReference type="EC" id="2.7.1.39" evidence="3"/>
<dbReference type="EMBL" id="JAGGLB010000003">
    <property type="protein sequence ID" value="MBP1989741.1"/>
    <property type="molecule type" value="Genomic_DNA"/>
</dbReference>
<dbReference type="InterPro" id="IPR011009">
    <property type="entry name" value="Kinase-like_dom_sf"/>
</dbReference>
<dbReference type="PANTHER" id="PTHR21064:SF6">
    <property type="entry name" value="AMINOGLYCOSIDE PHOSPHOTRANSFERASE DOMAIN-CONTAINING PROTEIN"/>
    <property type="match status" value="1"/>
</dbReference>
<dbReference type="SUPFAM" id="SSF56112">
    <property type="entry name" value="Protein kinase-like (PK-like)"/>
    <property type="match status" value="1"/>
</dbReference>
<keyword evidence="3" id="KW-0808">Transferase</keyword>
<accession>A0ABS4IS77</accession>
<name>A0ABS4IS77_9BACL</name>
<feature type="domain" description="Aminoglycoside phosphotransferase" evidence="2">
    <location>
        <begin position="32"/>
        <end position="267"/>
    </location>
</feature>
<keyword evidence="4" id="KW-1185">Reference proteome</keyword>